<dbReference type="Pfam" id="PF12115">
    <property type="entry name" value="Salp15"/>
    <property type="match status" value="1"/>
</dbReference>
<sequence length="95" mass="10656">MARLACVFLVFVLTYQCADVVNGAVKEKDLPDYVGNKREFLQHLNELCKNNYGIRVARVHLPGCRISCQVSHVFGRNFALKLGSREPCSNDGRVS</sequence>
<evidence type="ECO:0000256" key="5">
    <source>
        <dbReference type="ARBA" id="ARBA00034321"/>
    </source>
</evidence>
<comment type="subcellular location">
    <subcellularLocation>
        <location evidence="1">Secreted</location>
    </subcellularLocation>
</comment>
<comment type="similarity">
    <text evidence="5">Belongs to the salp15 family.</text>
</comment>
<accession>A0A0K8R718</accession>
<evidence type="ECO:0000256" key="3">
    <source>
        <dbReference type="ARBA" id="ARBA00022729"/>
    </source>
</evidence>
<protein>
    <submittedName>
        <fullName evidence="7">Putative ixodes 8-cys protein</fullName>
    </submittedName>
</protein>
<evidence type="ECO:0000256" key="4">
    <source>
        <dbReference type="ARBA" id="ARBA00023180"/>
    </source>
</evidence>
<evidence type="ECO:0000256" key="2">
    <source>
        <dbReference type="ARBA" id="ARBA00022525"/>
    </source>
</evidence>
<dbReference type="EMBL" id="GADI01007534">
    <property type="protein sequence ID" value="JAA66274.1"/>
    <property type="molecule type" value="mRNA"/>
</dbReference>
<feature type="signal peptide" evidence="6">
    <location>
        <begin position="1"/>
        <end position="23"/>
    </location>
</feature>
<organism evidence="7">
    <name type="scientific">Ixodes ricinus</name>
    <name type="common">Common tick</name>
    <name type="synonym">Acarus ricinus</name>
    <dbReference type="NCBI Taxonomy" id="34613"/>
    <lineage>
        <taxon>Eukaryota</taxon>
        <taxon>Metazoa</taxon>
        <taxon>Ecdysozoa</taxon>
        <taxon>Arthropoda</taxon>
        <taxon>Chelicerata</taxon>
        <taxon>Arachnida</taxon>
        <taxon>Acari</taxon>
        <taxon>Parasitiformes</taxon>
        <taxon>Ixodida</taxon>
        <taxon>Ixodoidea</taxon>
        <taxon>Ixodidae</taxon>
        <taxon>Ixodinae</taxon>
        <taxon>Ixodes</taxon>
    </lineage>
</organism>
<dbReference type="AlphaFoldDB" id="A0A0K8R718"/>
<keyword evidence="3 6" id="KW-0732">Signal</keyword>
<keyword evidence="4" id="KW-0325">Glycoprotein</keyword>
<name>A0A0K8R718_IXORI</name>
<dbReference type="InterPro" id="IPR021971">
    <property type="entry name" value="Salp15"/>
</dbReference>
<proteinExistence type="evidence at transcript level"/>
<feature type="chain" id="PRO_5005516531" evidence="6">
    <location>
        <begin position="24"/>
        <end position="95"/>
    </location>
</feature>
<keyword evidence="2" id="KW-0964">Secreted</keyword>
<evidence type="ECO:0000313" key="7">
    <source>
        <dbReference type="EMBL" id="JAA66274.1"/>
    </source>
</evidence>
<dbReference type="GO" id="GO:0005576">
    <property type="term" value="C:extracellular region"/>
    <property type="evidence" value="ECO:0007669"/>
    <property type="project" value="UniProtKB-SubCell"/>
</dbReference>
<evidence type="ECO:0000256" key="6">
    <source>
        <dbReference type="SAM" id="SignalP"/>
    </source>
</evidence>
<reference evidence="7" key="1">
    <citation type="submission" date="2012-12" db="EMBL/GenBank/DDBJ databases">
        <title>Identification and characterization of a phenylalanine ammonia-lyase gene family in Isatis indigotica Fort.</title>
        <authorList>
            <person name="Liu Q."/>
            <person name="Chen J."/>
            <person name="Zhou X."/>
            <person name="Di P."/>
            <person name="Xiao Y."/>
            <person name="Xuan H."/>
            <person name="Zhang L."/>
            <person name="Chen W."/>
        </authorList>
    </citation>
    <scope>NUCLEOTIDE SEQUENCE</scope>
    <source>
        <tissue evidence="7">Salivary gland</tissue>
    </source>
</reference>
<evidence type="ECO:0000256" key="1">
    <source>
        <dbReference type="ARBA" id="ARBA00004613"/>
    </source>
</evidence>